<organism evidence="2 3">
    <name type="scientific">Peribacillus simplex</name>
    <dbReference type="NCBI Taxonomy" id="1478"/>
    <lineage>
        <taxon>Bacteria</taxon>
        <taxon>Bacillati</taxon>
        <taxon>Bacillota</taxon>
        <taxon>Bacilli</taxon>
        <taxon>Bacillales</taxon>
        <taxon>Bacillaceae</taxon>
        <taxon>Peribacillus</taxon>
    </lineage>
</organism>
<dbReference type="GO" id="GO:0016747">
    <property type="term" value="F:acyltransferase activity, transferring groups other than amino-acyl groups"/>
    <property type="evidence" value="ECO:0007669"/>
    <property type="project" value="InterPro"/>
</dbReference>
<sequence>MELQTNDKGVRLREVKESDLPIFFEQQLDPAANYMAAFTSKDPSDEVAFLTHWKNILSNQDIQKMTILCNGCVAGNILKFEQFGNPEVSYWIGKQYWGKGIASEALLNFLPKIKVRPLNARAAKDNLASIRVLEKCGFERFDEDKGYSHARGKVVEEFILKLESGNPR</sequence>
<dbReference type="PANTHER" id="PTHR43328:SF1">
    <property type="entry name" value="N-ACETYLTRANSFERASE DOMAIN-CONTAINING PROTEIN"/>
    <property type="match status" value="1"/>
</dbReference>
<dbReference type="InterPro" id="IPR016181">
    <property type="entry name" value="Acyl_CoA_acyltransferase"/>
</dbReference>
<protein>
    <submittedName>
        <fullName evidence="2">GNAT family N-acetyltransferase</fullName>
    </submittedName>
</protein>
<evidence type="ECO:0000313" key="3">
    <source>
        <dbReference type="Proteomes" id="UP000317770"/>
    </source>
</evidence>
<dbReference type="InterPro" id="IPR000182">
    <property type="entry name" value="GNAT_dom"/>
</dbReference>
<evidence type="ECO:0000313" key="2">
    <source>
        <dbReference type="EMBL" id="TVX78653.1"/>
    </source>
</evidence>
<reference evidence="2 3" key="1">
    <citation type="submission" date="2019-07" db="EMBL/GenBank/DDBJ databases">
        <title>Genome assembly of Bacillus simplex strain GGC-P6A.</title>
        <authorList>
            <person name="Jennings M.E."/>
            <person name="Barton H.A."/>
        </authorList>
    </citation>
    <scope>NUCLEOTIDE SEQUENCE [LARGE SCALE GENOMIC DNA]</scope>
    <source>
        <strain evidence="2 3">GGC-P6A</strain>
    </source>
</reference>
<comment type="caution">
    <text evidence="2">The sequence shown here is derived from an EMBL/GenBank/DDBJ whole genome shotgun (WGS) entry which is preliminary data.</text>
</comment>
<dbReference type="PROSITE" id="PS51186">
    <property type="entry name" value="GNAT"/>
    <property type="match status" value="1"/>
</dbReference>
<dbReference type="RefSeq" id="WP_144479738.1">
    <property type="nucleotide sequence ID" value="NZ_VNKI01000009.1"/>
</dbReference>
<dbReference type="Proteomes" id="UP000317770">
    <property type="component" value="Unassembled WGS sequence"/>
</dbReference>
<feature type="domain" description="N-acetyltransferase" evidence="1">
    <location>
        <begin position="10"/>
        <end position="161"/>
    </location>
</feature>
<dbReference type="PANTHER" id="PTHR43328">
    <property type="entry name" value="ACETYLTRANSFERASE-RELATED"/>
    <property type="match status" value="1"/>
</dbReference>
<dbReference type="Pfam" id="PF13302">
    <property type="entry name" value="Acetyltransf_3"/>
    <property type="match status" value="1"/>
</dbReference>
<accession>A0A8B5XVL5</accession>
<dbReference type="SUPFAM" id="SSF55729">
    <property type="entry name" value="Acyl-CoA N-acyltransferases (Nat)"/>
    <property type="match status" value="1"/>
</dbReference>
<name>A0A8B5XVL5_9BACI</name>
<dbReference type="Gene3D" id="3.40.630.30">
    <property type="match status" value="1"/>
</dbReference>
<proteinExistence type="predicted"/>
<keyword evidence="2" id="KW-0808">Transferase</keyword>
<dbReference type="AlphaFoldDB" id="A0A8B5XVL5"/>
<gene>
    <name evidence="2" type="ORF">FQP34_19155</name>
</gene>
<evidence type="ECO:0000259" key="1">
    <source>
        <dbReference type="PROSITE" id="PS51186"/>
    </source>
</evidence>
<dbReference type="EMBL" id="VNKI01000009">
    <property type="protein sequence ID" value="TVX78653.1"/>
    <property type="molecule type" value="Genomic_DNA"/>
</dbReference>